<dbReference type="InterPro" id="IPR007569">
    <property type="entry name" value="DUF559"/>
</dbReference>
<keyword evidence="3" id="KW-0255">Endonuclease</keyword>
<evidence type="ECO:0000313" key="4">
    <source>
        <dbReference type="Proteomes" id="UP000183053"/>
    </source>
</evidence>
<proteinExistence type="predicted"/>
<dbReference type="InterPro" id="IPR025159">
    <property type="entry name" value="AbiEi_N"/>
</dbReference>
<keyword evidence="3" id="KW-0378">Hydrolase</keyword>
<accession>A0A1H1BVP6</accession>
<protein>
    <submittedName>
        <fullName evidence="3">Very-short-patch-repair endonuclease</fullName>
    </submittedName>
</protein>
<dbReference type="STRING" id="47312.SAMN04489765_0874"/>
<keyword evidence="4" id="KW-1185">Reference proteome</keyword>
<dbReference type="Pfam" id="PF13338">
    <property type="entry name" value="AbiEi_4"/>
    <property type="match status" value="1"/>
</dbReference>
<evidence type="ECO:0000259" key="2">
    <source>
        <dbReference type="Pfam" id="PF13338"/>
    </source>
</evidence>
<feature type="domain" description="DUF559" evidence="1">
    <location>
        <begin position="216"/>
        <end position="279"/>
    </location>
</feature>
<gene>
    <name evidence="3" type="ORF">SAMN04489765_0874</name>
</gene>
<evidence type="ECO:0000313" key="3">
    <source>
        <dbReference type="EMBL" id="SDQ55830.1"/>
    </source>
</evidence>
<dbReference type="GO" id="GO:0004519">
    <property type="term" value="F:endonuclease activity"/>
    <property type="evidence" value="ECO:0007669"/>
    <property type="project" value="UniProtKB-KW"/>
</dbReference>
<keyword evidence="3" id="KW-0540">Nuclease</keyword>
<evidence type="ECO:0000259" key="1">
    <source>
        <dbReference type="Pfam" id="PF04480"/>
    </source>
</evidence>
<dbReference type="Gene3D" id="3.40.960.10">
    <property type="entry name" value="VSR Endonuclease"/>
    <property type="match status" value="1"/>
</dbReference>
<dbReference type="AlphaFoldDB" id="A0A1H1BVP6"/>
<sequence>MHAARVDSDALIVRLAAEDGGVVSRQHLLRSGVDARRISELRRRGGLTVIRRGWYALPGAAPAVVATVRAGAVVACVSALEHRHGVWIPPNQRRLHVRWSEHRSRPRFEHRCGARPALPTPIRAVDALGDALRCAADCLERDMLVAVLESTLRLPVPYTLADLEQCFAGAAQRITTLLPALDPLAGSGTESLVRFRLRSEHIAVRSQVVIPGVGRVDLVVGDRLIIECDSDGFHNGAQRRRDYRRDRIATVGGYLVLRVDYAEVIDQWDEILEEIRAIIRAGRHRGVTAF</sequence>
<dbReference type="EMBL" id="FNLF01000002">
    <property type="protein sequence ID" value="SDQ55830.1"/>
    <property type="molecule type" value="Genomic_DNA"/>
</dbReference>
<dbReference type="Proteomes" id="UP000183053">
    <property type="component" value="Unassembled WGS sequence"/>
</dbReference>
<organism evidence="3 4">
    <name type="scientific">Tsukamurella pulmonis</name>
    <dbReference type="NCBI Taxonomy" id="47312"/>
    <lineage>
        <taxon>Bacteria</taxon>
        <taxon>Bacillati</taxon>
        <taxon>Actinomycetota</taxon>
        <taxon>Actinomycetes</taxon>
        <taxon>Mycobacteriales</taxon>
        <taxon>Tsukamurellaceae</taxon>
        <taxon>Tsukamurella</taxon>
    </lineage>
</organism>
<name>A0A1H1BVP6_9ACTN</name>
<feature type="domain" description="AbiEi antitoxin N-terminal" evidence="2">
    <location>
        <begin position="12"/>
        <end position="58"/>
    </location>
</feature>
<reference evidence="4" key="1">
    <citation type="submission" date="2016-10" db="EMBL/GenBank/DDBJ databases">
        <authorList>
            <person name="Varghese N."/>
            <person name="Submissions S."/>
        </authorList>
    </citation>
    <scope>NUCLEOTIDE SEQUENCE [LARGE SCALE GENOMIC DNA]</scope>
    <source>
        <strain evidence="4">DSM 44142</strain>
    </source>
</reference>
<dbReference type="Pfam" id="PF04480">
    <property type="entry name" value="DUF559"/>
    <property type="match status" value="1"/>
</dbReference>